<sequence length="75" mass="8525">MVNKIINKKNIELIIKNALKIIGVFISLYLSSSDAFPKNNKFINGKLKKLKISVSKDKNLNGIDIKINQKNERIV</sequence>
<gene>
    <name evidence="1" type="ORF">NX772_02290</name>
</gene>
<organism evidence="1 2">
    <name type="scientific">Mesomycoplasma molare</name>
    <dbReference type="NCBI Taxonomy" id="171288"/>
    <lineage>
        <taxon>Bacteria</taxon>
        <taxon>Bacillati</taxon>
        <taxon>Mycoplasmatota</taxon>
        <taxon>Mycoplasmoidales</taxon>
        <taxon>Metamycoplasmataceae</taxon>
        <taxon>Mesomycoplasma</taxon>
    </lineage>
</organism>
<keyword evidence="2" id="KW-1185">Reference proteome</keyword>
<evidence type="ECO:0000313" key="2">
    <source>
        <dbReference type="Proteomes" id="UP001058364"/>
    </source>
</evidence>
<accession>A0ABY5TTC5</accession>
<name>A0ABY5TTC5_9BACT</name>
<dbReference type="EMBL" id="CP103423">
    <property type="protein sequence ID" value="UWD33918.1"/>
    <property type="molecule type" value="Genomic_DNA"/>
</dbReference>
<proteinExistence type="predicted"/>
<protein>
    <submittedName>
        <fullName evidence="1">Uncharacterized protein</fullName>
    </submittedName>
</protein>
<evidence type="ECO:0000313" key="1">
    <source>
        <dbReference type="EMBL" id="UWD33918.1"/>
    </source>
</evidence>
<reference evidence="1" key="1">
    <citation type="submission" date="2022-08" db="EMBL/GenBank/DDBJ databases">
        <title>Complete genome sequence of Mycoplasma molare type strain H 542.</title>
        <authorList>
            <person name="Spergser J."/>
        </authorList>
    </citation>
    <scope>NUCLEOTIDE SEQUENCE</scope>
    <source>
        <strain evidence="1">H 542</strain>
    </source>
</reference>
<dbReference type="Proteomes" id="UP001058364">
    <property type="component" value="Chromosome"/>
</dbReference>